<reference evidence="2" key="1">
    <citation type="journal article" date="2014" name="Front. Microbiol.">
        <title>High frequency of phylogenetically diverse reductive dehalogenase-homologous genes in deep subseafloor sedimentary metagenomes.</title>
        <authorList>
            <person name="Kawai M."/>
            <person name="Futagami T."/>
            <person name="Toyoda A."/>
            <person name="Takaki Y."/>
            <person name="Nishi S."/>
            <person name="Hori S."/>
            <person name="Arai W."/>
            <person name="Tsubouchi T."/>
            <person name="Morono Y."/>
            <person name="Uchiyama I."/>
            <person name="Ito T."/>
            <person name="Fujiyama A."/>
            <person name="Inagaki F."/>
            <person name="Takami H."/>
        </authorList>
    </citation>
    <scope>NUCLEOTIDE SEQUENCE</scope>
    <source>
        <strain evidence="2">Expedition CK06-06</strain>
    </source>
</reference>
<gene>
    <name evidence="2" type="ORF">S03H2_19735</name>
</gene>
<evidence type="ECO:0000313" key="2">
    <source>
        <dbReference type="EMBL" id="GAH32190.1"/>
    </source>
</evidence>
<dbReference type="PANTHER" id="PTHR43308:SF5">
    <property type="entry name" value="S-LAYER PROTEIN _ PEPTIDOGLYCAN ENDO-BETA-N-ACETYLGLUCOSAMINIDASE"/>
    <property type="match status" value="1"/>
</dbReference>
<name>X1FI38_9ZZZZ</name>
<dbReference type="PANTHER" id="PTHR43308">
    <property type="entry name" value="OUTER MEMBRANE PROTEIN ALPHA-RELATED"/>
    <property type="match status" value="1"/>
</dbReference>
<feature type="non-terminal residue" evidence="2">
    <location>
        <position position="152"/>
    </location>
</feature>
<dbReference type="EMBL" id="BARU01010336">
    <property type="protein sequence ID" value="GAH32190.1"/>
    <property type="molecule type" value="Genomic_DNA"/>
</dbReference>
<feature type="domain" description="SLH" evidence="1">
    <location>
        <begin position="31"/>
        <end position="94"/>
    </location>
</feature>
<dbReference type="Pfam" id="PF00395">
    <property type="entry name" value="SLH"/>
    <property type="match status" value="1"/>
</dbReference>
<sequence>MTKKRWIGLLVVVALLLGIAGTAFAAPQFITQNCFTDVSTSDWFHDYVCNMYDLGVVSGYGDGTYRPTLSVTRAAMAVMLEQLSGYGSSGPIVLADHGGDIEIGGYLDVKSNVYAGNDVYVEGNVEAVDVDLSGDISADGGSFSSSVSAPYF</sequence>
<dbReference type="AlphaFoldDB" id="X1FI38"/>
<proteinExistence type="predicted"/>
<organism evidence="2">
    <name type="scientific">marine sediment metagenome</name>
    <dbReference type="NCBI Taxonomy" id="412755"/>
    <lineage>
        <taxon>unclassified sequences</taxon>
        <taxon>metagenomes</taxon>
        <taxon>ecological metagenomes</taxon>
    </lineage>
</organism>
<accession>X1FI38</accession>
<dbReference type="PROSITE" id="PS51272">
    <property type="entry name" value="SLH"/>
    <property type="match status" value="1"/>
</dbReference>
<dbReference type="InterPro" id="IPR001119">
    <property type="entry name" value="SLH_dom"/>
</dbReference>
<evidence type="ECO:0000259" key="1">
    <source>
        <dbReference type="PROSITE" id="PS51272"/>
    </source>
</evidence>
<dbReference type="InterPro" id="IPR051465">
    <property type="entry name" value="Cell_Envelope_Struct_Comp"/>
</dbReference>
<comment type="caution">
    <text evidence="2">The sequence shown here is derived from an EMBL/GenBank/DDBJ whole genome shotgun (WGS) entry which is preliminary data.</text>
</comment>
<protein>
    <recommendedName>
        <fullName evidence="1">SLH domain-containing protein</fullName>
    </recommendedName>
</protein>